<sequence>MLPPENGETEKDQRHEEDCGMTPPSTTAITDDEREGTVTAKFFTYEETGSSSRSHAFEESAMHACRTARQAQRARTHARIARIPRFAMPMGAFVMAAAATLITAFSVGTSSAIALQVGGAMAAAYGVMSDVRISITEDDPDWRTRHRVTAFFFRQHPLDRE</sequence>
<evidence type="ECO:0000256" key="1">
    <source>
        <dbReference type="SAM" id="MobiDB-lite"/>
    </source>
</evidence>
<protein>
    <submittedName>
        <fullName evidence="3">Uncharacterized protein</fullName>
    </submittedName>
</protein>
<reference evidence="3 4" key="1">
    <citation type="submission" date="2017-09" db="EMBL/GenBank/DDBJ databases">
        <authorList>
            <person name="Lee N."/>
            <person name="Cho B.-K."/>
        </authorList>
    </citation>
    <scope>NUCLEOTIDE SEQUENCE [LARGE SCALE GENOMIC DNA]</scope>
    <source>
        <strain evidence="3 4">ATCC 13740</strain>
    </source>
</reference>
<feature type="region of interest" description="Disordered" evidence="1">
    <location>
        <begin position="1"/>
        <end position="34"/>
    </location>
</feature>
<dbReference type="Proteomes" id="UP000326598">
    <property type="component" value="Chromosome"/>
</dbReference>
<evidence type="ECO:0000256" key="2">
    <source>
        <dbReference type="SAM" id="Phobius"/>
    </source>
</evidence>
<keyword evidence="2" id="KW-0472">Membrane</keyword>
<gene>
    <name evidence="3" type="ORF">CP976_34540</name>
</gene>
<dbReference type="EMBL" id="CP023694">
    <property type="protein sequence ID" value="QEV28735.1"/>
    <property type="molecule type" value="Genomic_DNA"/>
</dbReference>
<keyword evidence="2" id="KW-1133">Transmembrane helix</keyword>
<evidence type="ECO:0000313" key="4">
    <source>
        <dbReference type="Proteomes" id="UP000326598"/>
    </source>
</evidence>
<name>A0A5J6IJG7_STRC4</name>
<accession>A0A5J6IJG7</accession>
<feature type="transmembrane region" description="Helical" evidence="2">
    <location>
        <begin position="86"/>
        <end position="107"/>
    </location>
</feature>
<proteinExistence type="predicted"/>
<keyword evidence="2" id="KW-0812">Transmembrane</keyword>
<dbReference type="AlphaFoldDB" id="A0A5J6IJG7"/>
<evidence type="ECO:0000313" key="3">
    <source>
        <dbReference type="EMBL" id="QEV28735.1"/>
    </source>
</evidence>
<feature type="compositionally biased region" description="Basic and acidic residues" evidence="1">
    <location>
        <begin position="8"/>
        <end position="18"/>
    </location>
</feature>
<organism evidence="3 4">
    <name type="scientific">Streptomyces coeruleorubidus</name>
    <dbReference type="NCBI Taxonomy" id="116188"/>
    <lineage>
        <taxon>Bacteria</taxon>
        <taxon>Bacillati</taxon>
        <taxon>Actinomycetota</taxon>
        <taxon>Actinomycetes</taxon>
        <taxon>Kitasatosporales</taxon>
        <taxon>Streptomycetaceae</taxon>
        <taxon>Streptomyces</taxon>
    </lineage>
</organism>
<dbReference type="KEGG" id="scoe:CP976_34540"/>